<organism evidence="2 3">
    <name type="scientific">Ophiocordyceps unilateralis</name>
    <name type="common">Zombie-ant fungus</name>
    <name type="synonym">Torrubia unilateralis</name>
    <dbReference type="NCBI Taxonomy" id="268505"/>
    <lineage>
        <taxon>Eukaryota</taxon>
        <taxon>Fungi</taxon>
        <taxon>Dikarya</taxon>
        <taxon>Ascomycota</taxon>
        <taxon>Pezizomycotina</taxon>
        <taxon>Sordariomycetes</taxon>
        <taxon>Hypocreomycetidae</taxon>
        <taxon>Hypocreales</taxon>
        <taxon>Ophiocordycipitaceae</taxon>
        <taxon>Ophiocordyceps</taxon>
    </lineage>
</organism>
<reference evidence="2 3" key="1">
    <citation type="journal article" date="2015" name="BMC Genomics">
        <title>Gene expression during zombie ant biting behavior reflects the complexity underlying fungal parasitic behavioral manipulation.</title>
        <authorList>
            <person name="de Bekker C."/>
            <person name="Ohm R.A."/>
            <person name="Loreto R.G."/>
            <person name="Sebastian A."/>
            <person name="Albert I."/>
            <person name="Merrow M."/>
            <person name="Brachmann A."/>
            <person name="Hughes D.P."/>
        </authorList>
    </citation>
    <scope>NUCLEOTIDE SEQUENCE [LARGE SCALE GENOMIC DNA]</scope>
    <source>
        <strain evidence="2 3">SC16a</strain>
    </source>
</reference>
<dbReference type="OrthoDB" id="1689567at2759"/>
<proteinExistence type="predicted"/>
<dbReference type="STRING" id="268505.A0A2A9PTD2"/>
<dbReference type="AlphaFoldDB" id="A0A2A9PTD2"/>
<evidence type="ECO:0000256" key="1">
    <source>
        <dbReference type="SAM" id="MobiDB-lite"/>
    </source>
</evidence>
<gene>
    <name evidence="2" type="ORF">XA68_10010</name>
</gene>
<feature type="compositionally biased region" description="Low complexity" evidence="1">
    <location>
        <begin position="99"/>
        <end position="113"/>
    </location>
</feature>
<name>A0A2A9PTD2_OPHUN</name>
<protein>
    <submittedName>
        <fullName evidence="2">Uncharacterized protein</fullName>
    </submittedName>
</protein>
<dbReference type="Proteomes" id="UP000037136">
    <property type="component" value="Unassembled WGS sequence"/>
</dbReference>
<comment type="caution">
    <text evidence="2">The sequence shown here is derived from an EMBL/GenBank/DDBJ whole genome shotgun (WGS) entry which is preliminary data.</text>
</comment>
<feature type="region of interest" description="Disordered" evidence="1">
    <location>
        <begin position="77"/>
        <end position="152"/>
    </location>
</feature>
<accession>A0A2A9PTD2</accession>
<evidence type="ECO:0000313" key="2">
    <source>
        <dbReference type="EMBL" id="PFH63421.1"/>
    </source>
</evidence>
<keyword evidence="3" id="KW-1185">Reference proteome</keyword>
<reference evidence="2 3" key="2">
    <citation type="journal article" date="2017" name="Sci. Rep.">
        <title>Ant-infecting Ophiocordyceps genomes reveal a high diversity of potential behavioral manipulation genes and a possible major role for enterotoxins.</title>
        <authorList>
            <person name="de Bekker C."/>
            <person name="Ohm R.A."/>
            <person name="Evans H.C."/>
            <person name="Brachmann A."/>
            <person name="Hughes D.P."/>
        </authorList>
    </citation>
    <scope>NUCLEOTIDE SEQUENCE [LARGE SCALE GENOMIC DNA]</scope>
    <source>
        <strain evidence="2 3">SC16a</strain>
    </source>
</reference>
<feature type="compositionally biased region" description="Low complexity" evidence="1">
    <location>
        <begin position="121"/>
        <end position="135"/>
    </location>
</feature>
<sequence length="171" mass="18264">MDFFGEPSEHSTDYPIEISGQAVAKCRRLTQLALNSSSDMVIWAFSADGWAMTWAVETGNSEPFVRTAVLRDGSVRRVDDDGDVVMDDGDRSEGLFWHGSSAAPASALDGAAGNSPVETESSSSSSSSPSPSPGSYFEPRAPRRGERMSGTVSVDLVEEVSGIVRLDVELR</sequence>
<dbReference type="EMBL" id="LAZP02000001">
    <property type="protein sequence ID" value="PFH63421.1"/>
    <property type="molecule type" value="Genomic_DNA"/>
</dbReference>
<evidence type="ECO:0000313" key="3">
    <source>
        <dbReference type="Proteomes" id="UP000037136"/>
    </source>
</evidence>